<dbReference type="FunCoup" id="G8YKP7">
    <property type="interactions" value="150"/>
</dbReference>
<accession>G8YKP7</accession>
<protein>
    <submittedName>
        <fullName evidence="4">Piso0_001403 protein</fullName>
    </submittedName>
</protein>
<dbReference type="SUPFAM" id="SSF81901">
    <property type="entry name" value="HCP-like"/>
    <property type="match status" value="1"/>
</dbReference>
<keyword evidence="2" id="KW-0677">Repeat</keyword>
<dbReference type="PANTHER" id="PTHR46430:SF1">
    <property type="entry name" value="CHITIN SYNTHASE REGULATOR SKT5-RELATED"/>
    <property type="match status" value="1"/>
</dbReference>
<dbReference type="Proteomes" id="UP000005222">
    <property type="component" value="Chromosome F"/>
</dbReference>
<dbReference type="OMA" id="AQEKDCV"/>
<dbReference type="PANTHER" id="PTHR46430">
    <property type="entry name" value="PROTEIN SKT5-RELATED"/>
    <property type="match status" value="1"/>
</dbReference>
<evidence type="ECO:0000313" key="4">
    <source>
        <dbReference type="EMBL" id="CCE88631.1"/>
    </source>
</evidence>
<dbReference type="STRING" id="559304.G8YKP7"/>
<keyword evidence="1" id="KW-0597">Phosphoprotein</keyword>
<evidence type="ECO:0000256" key="3">
    <source>
        <dbReference type="SAM" id="MobiDB-lite"/>
    </source>
</evidence>
<evidence type="ECO:0000313" key="5">
    <source>
        <dbReference type="Proteomes" id="UP000005222"/>
    </source>
</evidence>
<feature type="compositionally biased region" description="Polar residues" evidence="3">
    <location>
        <begin position="120"/>
        <end position="152"/>
    </location>
</feature>
<feature type="region of interest" description="Disordered" evidence="3">
    <location>
        <begin position="108"/>
        <end position="157"/>
    </location>
</feature>
<evidence type="ECO:0000256" key="1">
    <source>
        <dbReference type="ARBA" id="ARBA00022553"/>
    </source>
</evidence>
<dbReference type="OrthoDB" id="272077at2759"/>
<feature type="compositionally biased region" description="Polar residues" evidence="3">
    <location>
        <begin position="1"/>
        <end position="15"/>
    </location>
</feature>
<dbReference type="HOGENOM" id="CLU_000288_126_4_1"/>
<dbReference type="Gene3D" id="1.25.40.10">
    <property type="entry name" value="Tetratricopeptide repeat domain"/>
    <property type="match status" value="2"/>
</dbReference>
<feature type="compositionally biased region" description="Polar residues" evidence="3">
    <location>
        <begin position="26"/>
        <end position="38"/>
    </location>
</feature>
<dbReference type="InterPro" id="IPR011990">
    <property type="entry name" value="TPR-like_helical_dom_sf"/>
</dbReference>
<dbReference type="InterPro" id="IPR006597">
    <property type="entry name" value="Sel1-like"/>
</dbReference>
<dbReference type="SMART" id="SM00671">
    <property type="entry name" value="SEL1"/>
    <property type="match status" value="7"/>
</dbReference>
<dbReference type="InterPro" id="IPR051726">
    <property type="entry name" value="Chitin_Synth_Reg"/>
</dbReference>
<name>G8YKP7_PICSO</name>
<evidence type="ECO:0000256" key="2">
    <source>
        <dbReference type="ARBA" id="ARBA00022737"/>
    </source>
</evidence>
<organism evidence="4 5">
    <name type="scientific">Pichia sorbitophila (strain ATCC MYA-4447 / BCRC 22081 / CBS 7064 / NBRC 10061 / NRRL Y-12695)</name>
    <name type="common">Hybrid yeast</name>
    <dbReference type="NCBI Taxonomy" id="559304"/>
    <lineage>
        <taxon>Eukaryota</taxon>
        <taxon>Fungi</taxon>
        <taxon>Dikarya</taxon>
        <taxon>Ascomycota</taxon>
        <taxon>Saccharomycotina</taxon>
        <taxon>Pichiomycetes</taxon>
        <taxon>Debaryomycetaceae</taxon>
        <taxon>Millerozyma</taxon>
    </lineage>
</organism>
<dbReference type="Pfam" id="PF08238">
    <property type="entry name" value="Sel1"/>
    <property type="match status" value="8"/>
</dbReference>
<proteinExistence type="predicted"/>
<keyword evidence="5" id="KW-1185">Reference proteome</keyword>
<gene>
    <name evidence="4" type="primary">Piso0_001403</name>
    <name evidence="4" type="ORF">GNLVRS01_PISO0F05725g</name>
</gene>
<dbReference type="FunFam" id="1.25.40.10:FF:000707">
    <property type="entry name" value="Chitin synthase regulatory factor 3"/>
    <property type="match status" value="1"/>
</dbReference>
<dbReference type="eggNOG" id="KOG1550">
    <property type="taxonomic scope" value="Eukaryota"/>
</dbReference>
<reference evidence="4 5" key="1">
    <citation type="journal article" date="2012" name="G3 (Bethesda)">
        <title>Pichia sorbitophila, an interspecies yeast hybrid reveals early steps of genome resolution following polyploidization.</title>
        <authorList>
            <person name="Leh Louis V."/>
            <person name="Despons L."/>
            <person name="Friedrich A."/>
            <person name="Martin T."/>
            <person name="Durrens P."/>
            <person name="Casaregola S."/>
            <person name="Neuveglise C."/>
            <person name="Fairhead C."/>
            <person name="Marck C."/>
            <person name="Cruz J.A."/>
            <person name="Straub M.L."/>
            <person name="Kugler V."/>
            <person name="Sacerdot C."/>
            <person name="Uzunov Z."/>
            <person name="Thierry A."/>
            <person name="Weiss S."/>
            <person name="Bleykasten C."/>
            <person name="De Montigny J."/>
            <person name="Jacques N."/>
            <person name="Jung P."/>
            <person name="Lemaire M."/>
            <person name="Mallet S."/>
            <person name="Morel G."/>
            <person name="Richard G.F."/>
            <person name="Sarkar A."/>
            <person name="Savel G."/>
            <person name="Schacherer J."/>
            <person name="Seret M.L."/>
            <person name="Talla E."/>
            <person name="Samson G."/>
            <person name="Jubin C."/>
            <person name="Poulain J."/>
            <person name="Vacherie B."/>
            <person name="Barbe V."/>
            <person name="Pelletier E."/>
            <person name="Sherman D.J."/>
            <person name="Westhof E."/>
            <person name="Weissenbach J."/>
            <person name="Baret P.V."/>
            <person name="Wincker P."/>
            <person name="Gaillardin C."/>
            <person name="Dujon B."/>
            <person name="Souciet J.L."/>
        </authorList>
    </citation>
    <scope>NUCLEOTIDE SEQUENCE [LARGE SCALE GENOMIC DNA]</scope>
    <source>
        <strain evidence="5">ATCC MYA-4447 / BCRC 22081 / CBS 7064 / NBRC 10061 / NRRL Y-12695</strain>
    </source>
</reference>
<dbReference type="EMBL" id="FO082054">
    <property type="protein sequence ID" value="CCE88631.1"/>
    <property type="molecule type" value="Genomic_DNA"/>
</dbReference>
<dbReference type="AlphaFoldDB" id="G8YKP7"/>
<sequence length="642" mass="70219">MSSHPYRQKAVTLTSAPYPVDDFNESRNTLSSLSSPQEGDSRSSEEYGIPPEDPPDALAIGSPQLESEFHTPIDNDGSPYTGHKDHLSGVKQTPYPIYEAQTPPPVFAKDGPITSPPSNPLSATSSVTNLNISGSKPQFNNLNGSASGSNIGHTAHSRSDNNLLASVTDTGKYGHTRSVSSMSSFFYDRNDNASMVDFSQNIIQSYLGDNSNHLLPRIKTIELYRKNAKKSNDPTVLFQYAQYMLQTALMLDLDGANGGGSISQVTSGDGSSTKMLSDKNRAASSSALALDKMKKASHSKSKSTNSLDLGNLENAVDDKMLKKALLKEAVFYLKKLADKGYVEAQYLLADAYSSGALGKVDNREAFTLFQAAAKHGHIESAFRTSYCYEEGLGTGRDARKAVEYLRMAASKNHAAAMYKLGVYSFYGRMGLSSSIDTKKIGIKWLTRACSVATELTAAAPYELGKIFFNGFHDIVIADKKYSLELYSQAAALGHVRAAALLGQFYEFGDIVPQDSNLSIHYYTQAALGGDPESMLAMCAWYLVGNEPHLQKDENEAFEWAKRAAMCNFPKAQYALGNFYEKGIGCIKNHAESQMWYRKAVENGDEKSLSRVDDKEFVAKMSKKLKKHSSTSRAAQEKDCIIM</sequence>
<dbReference type="InParanoid" id="G8YKP7"/>
<feature type="region of interest" description="Disordered" evidence="3">
    <location>
        <begin position="1"/>
        <end position="90"/>
    </location>
</feature>